<dbReference type="Pfam" id="PF00465">
    <property type="entry name" value="Fe-ADH"/>
    <property type="match status" value="1"/>
</dbReference>
<evidence type="ECO:0000259" key="5">
    <source>
        <dbReference type="Pfam" id="PF00465"/>
    </source>
</evidence>
<dbReference type="GO" id="GO:0046872">
    <property type="term" value="F:metal ion binding"/>
    <property type="evidence" value="ECO:0007669"/>
    <property type="project" value="InterPro"/>
</dbReference>
<feature type="domain" description="Alcohol dehydrogenase iron-type/glycerol dehydrogenase GldA" evidence="5">
    <location>
        <begin position="23"/>
        <end position="188"/>
    </location>
</feature>
<dbReference type="Gene3D" id="3.40.50.1970">
    <property type="match status" value="1"/>
</dbReference>
<dbReference type="Proteomes" id="UP001139488">
    <property type="component" value="Unassembled WGS sequence"/>
</dbReference>
<feature type="domain" description="Fe-containing alcohol dehydrogenase-like C-terminal" evidence="6">
    <location>
        <begin position="200"/>
        <end position="392"/>
    </location>
</feature>
<reference evidence="7" key="1">
    <citation type="submission" date="2021-11" db="EMBL/GenBank/DDBJ databases">
        <title>Vibrio ZSDE26 sp. nov. and Vibrio ZSDZ34 sp. nov., isolated from coastal seawater in Qingdao.</title>
        <authorList>
            <person name="Zhang P."/>
        </authorList>
    </citation>
    <scope>NUCLEOTIDE SEQUENCE</scope>
    <source>
        <strain evidence="7">ZSDZ34</strain>
    </source>
</reference>
<proteinExistence type="inferred from homology"/>
<evidence type="ECO:0000313" key="7">
    <source>
        <dbReference type="EMBL" id="MCJ2375579.1"/>
    </source>
</evidence>
<dbReference type="Gene3D" id="1.20.1090.10">
    <property type="entry name" value="Dehydroquinate synthase-like - alpha domain"/>
    <property type="match status" value="1"/>
</dbReference>
<dbReference type="InterPro" id="IPR056798">
    <property type="entry name" value="ADH_Fe_C"/>
</dbReference>
<gene>
    <name evidence="7" type="ORF">LNL84_01890</name>
</gene>
<dbReference type="PROSITE" id="PS00060">
    <property type="entry name" value="ADH_IRON_2"/>
    <property type="match status" value="1"/>
</dbReference>
<dbReference type="InterPro" id="IPR018211">
    <property type="entry name" value="ADH_Fe_CS"/>
</dbReference>
<evidence type="ECO:0000256" key="2">
    <source>
        <dbReference type="ARBA" id="ARBA00007358"/>
    </source>
</evidence>
<keyword evidence="4" id="KW-0520">NAD</keyword>
<comment type="caution">
    <text evidence="7">The sequence shown here is derived from an EMBL/GenBank/DDBJ whole genome shotgun (WGS) entry which is preliminary data.</text>
</comment>
<accession>A0A9X2AU59</accession>
<dbReference type="FunFam" id="3.40.50.1970:FF:000003">
    <property type="entry name" value="Alcohol dehydrogenase, iron-containing"/>
    <property type="match status" value="1"/>
</dbReference>
<dbReference type="InterPro" id="IPR039697">
    <property type="entry name" value="Alcohol_dehydrogenase_Fe"/>
</dbReference>
<name>A0A9X2AU59_9VIBR</name>
<evidence type="ECO:0000256" key="1">
    <source>
        <dbReference type="ARBA" id="ARBA00001962"/>
    </source>
</evidence>
<dbReference type="Pfam" id="PF25137">
    <property type="entry name" value="ADH_Fe_C"/>
    <property type="match status" value="1"/>
</dbReference>
<dbReference type="PANTHER" id="PTHR11496:SF102">
    <property type="entry name" value="ALCOHOL DEHYDROGENASE 4"/>
    <property type="match status" value="1"/>
</dbReference>
<dbReference type="PROSITE" id="PS00913">
    <property type="entry name" value="ADH_IRON_1"/>
    <property type="match status" value="1"/>
</dbReference>
<dbReference type="SUPFAM" id="SSF56796">
    <property type="entry name" value="Dehydroquinate synthase-like"/>
    <property type="match status" value="1"/>
</dbReference>
<sequence>MLHQLLVGVKKPFIKMVPVSTPHCVEGAGSVAKVGELCQQYRVSKPLIVTDNALVSLGIAQKVISSLQRSSIPFAMYDDVVPDPNFDVVREGVNVYCEHQCDGIIALGGGSPMDCAKAIAASVRTGKDVARLTGLFRVHRPLMPIIAIPTTAGTGSETTAAAVVSDEVARKKLAIADPFLVPKVAILDAELMIGLPVRVTAETGIDALTHAIESYLSGYANSYTKALSIGAIQAILEYLPKAVENGSDIQAREKMAKASFDAGVAFTRTYIGYVHAIAHQLGAFYHVPHGQANAIVLPQVLRFIAEQNPVRLRELAAHFCDDIALEPQSDIVSQFIEKIEMLLRSLGIASTVKELQEYDIADIAKQAIGEAFGEYPVPVVMSNKQCQELLVKLLPNGEH</sequence>
<dbReference type="CDD" id="cd08189">
    <property type="entry name" value="Fe-ADH-like"/>
    <property type="match status" value="1"/>
</dbReference>
<evidence type="ECO:0000259" key="6">
    <source>
        <dbReference type="Pfam" id="PF25137"/>
    </source>
</evidence>
<dbReference type="InterPro" id="IPR001670">
    <property type="entry name" value="ADH_Fe/GldA"/>
</dbReference>
<dbReference type="GO" id="GO:0004022">
    <property type="term" value="F:alcohol dehydrogenase (NAD+) activity"/>
    <property type="evidence" value="ECO:0007669"/>
    <property type="project" value="TreeGrafter"/>
</dbReference>
<keyword evidence="8" id="KW-1185">Reference proteome</keyword>
<evidence type="ECO:0000313" key="8">
    <source>
        <dbReference type="Proteomes" id="UP001139488"/>
    </source>
</evidence>
<dbReference type="FunFam" id="1.20.1090.10:FF:000001">
    <property type="entry name" value="Aldehyde-alcohol dehydrogenase"/>
    <property type="match status" value="1"/>
</dbReference>
<comment type="cofactor">
    <cofactor evidence="1">
        <name>Fe cation</name>
        <dbReference type="ChEBI" id="CHEBI:24875"/>
    </cofactor>
</comment>
<dbReference type="AlphaFoldDB" id="A0A9X2AU59"/>
<protein>
    <submittedName>
        <fullName evidence="7">Iron-containing alcohol dehydrogenase</fullName>
    </submittedName>
</protein>
<keyword evidence="3" id="KW-0560">Oxidoreductase</keyword>
<dbReference type="RefSeq" id="WP_244354736.1">
    <property type="nucleotide sequence ID" value="NZ_JAJNNZ010000001.1"/>
</dbReference>
<dbReference type="EMBL" id="JAJNNZ010000001">
    <property type="protein sequence ID" value="MCJ2375579.1"/>
    <property type="molecule type" value="Genomic_DNA"/>
</dbReference>
<comment type="similarity">
    <text evidence="2">Belongs to the iron-containing alcohol dehydrogenase family.</text>
</comment>
<evidence type="ECO:0000256" key="4">
    <source>
        <dbReference type="ARBA" id="ARBA00023027"/>
    </source>
</evidence>
<dbReference type="PANTHER" id="PTHR11496">
    <property type="entry name" value="ALCOHOL DEHYDROGENASE"/>
    <property type="match status" value="1"/>
</dbReference>
<evidence type="ECO:0000256" key="3">
    <source>
        <dbReference type="ARBA" id="ARBA00023002"/>
    </source>
</evidence>
<organism evidence="7 8">
    <name type="scientific">Vibrio gelatinilyticus</name>
    <dbReference type="NCBI Taxonomy" id="2893468"/>
    <lineage>
        <taxon>Bacteria</taxon>
        <taxon>Pseudomonadati</taxon>
        <taxon>Pseudomonadota</taxon>
        <taxon>Gammaproteobacteria</taxon>
        <taxon>Vibrionales</taxon>
        <taxon>Vibrionaceae</taxon>
        <taxon>Vibrio</taxon>
    </lineage>
</organism>